<dbReference type="Proteomes" id="UP000693942">
    <property type="component" value="Unassembled WGS sequence"/>
</dbReference>
<dbReference type="EMBL" id="JAELUR010000029">
    <property type="protein sequence ID" value="KAG7408077.1"/>
    <property type="molecule type" value="Genomic_DNA"/>
</dbReference>
<reference evidence="2" key="1">
    <citation type="submission" date="2021-04" db="EMBL/GenBank/DDBJ databases">
        <title>First draft genome resource for Brassicaceae pathogens Fusarium oxysporum f. sp. raphani and Fusarium oxysporum f. sp. rapae.</title>
        <authorList>
            <person name="Asai S."/>
        </authorList>
    </citation>
    <scope>NUCLEOTIDE SEQUENCE</scope>
    <source>
        <strain evidence="2">Tf1262</strain>
    </source>
</reference>
<comment type="caution">
    <text evidence="2">The sequence shown here is derived from an EMBL/GenBank/DDBJ whole genome shotgun (WGS) entry which is preliminary data.</text>
</comment>
<protein>
    <submittedName>
        <fullName evidence="2">Uncharacterized protein</fullName>
    </submittedName>
</protein>
<name>A0A8J5NXZ3_FUSOX</name>
<evidence type="ECO:0000256" key="1">
    <source>
        <dbReference type="SAM" id="MobiDB-lite"/>
    </source>
</evidence>
<evidence type="ECO:0000313" key="2">
    <source>
        <dbReference type="EMBL" id="KAG7408077.1"/>
    </source>
</evidence>
<feature type="region of interest" description="Disordered" evidence="1">
    <location>
        <begin position="19"/>
        <end position="45"/>
    </location>
</feature>
<dbReference type="AlphaFoldDB" id="A0A8J5NXZ3"/>
<accession>A0A8J5NXZ3</accession>
<sequence>MINPLSSLSLEVAEESLPGYLSQGSSSTHSSDNNSESDEISEVQSSRELYHSIPFDQEIRLMSTPPPHVNWIELNTPQLNLRKIRQYEEYVALRIECSVASGTPLTPSVSHINEKVRKAHSTLALNGITATQEMRLLKEKNLRRSARDQGTTIIANYGPITVYDARLRVAKDQHNRLAGQAAEESRLHNKEVKDEVIYLRRWIAAVRKQLRISLKLLRVADLHSSQPSYSQKKKLFTAGDFYIKSQHQEFLKSTALLGLRYRLHRELDDKMKQSKERAKQAVESGSQEVIKVFRFHWNPPFLLPFDYNFNIVKEALEFLVADEEKRRSNRKKMSLEADGLEIVEDDEELIDEEDDDSENDEIVVGGSIEVDQGEFVIPRDEENTE</sequence>
<feature type="compositionally biased region" description="Low complexity" evidence="1">
    <location>
        <begin position="19"/>
        <end position="34"/>
    </location>
</feature>
<gene>
    <name evidence="2" type="ORF">Forpi1262_v018048</name>
</gene>
<organism evidence="2 3">
    <name type="scientific">Fusarium oxysporum f. sp. raphani</name>
    <dbReference type="NCBI Taxonomy" id="96318"/>
    <lineage>
        <taxon>Eukaryota</taxon>
        <taxon>Fungi</taxon>
        <taxon>Dikarya</taxon>
        <taxon>Ascomycota</taxon>
        <taxon>Pezizomycotina</taxon>
        <taxon>Sordariomycetes</taxon>
        <taxon>Hypocreomycetidae</taxon>
        <taxon>Hypocreales</taxon>
        <taxon>Nectriaceae</taxon>
        <taxon>Fusarium</taxon>
        <taxon>Fusarium oxysporum species complex</taxon>
    </lineage>
</organism>
<evidence type="ECO:0000313" key="3">
    <source>
        <dbReference type="Proteomes" id="UP000693942"/>
    </source>
</evidence>
<proteinExistence type="predicted"/>